<organism evidence="1 2">
    <name type="scientific">Longibaculum muris</name>
    <dbReference type="NCBI Taxonomy" id="1796628"/>
    <lineage>
        <taxon>Bacteria</taxon>
        <taxon>Bacillati</taxon>
        <taxon>Bacillota</taxon>
        <taxon>Erysipelotrichia</taxon>
        <taxon>Erysipelotrichales</taxon>
        <taxon>Coprobacillaceae</taxon>
        <taxon>Longibaculum</taxon>
    </lineage>
</organism>
<reference evidence="1 2" key="1">
    <citation type="submission" date="2019-03" db="EMBL/GenBank/DDBJ databases">
        <title>Genomic Encyclopedia of Type Strains, Phase IV (KMG-IV): sequencing the most valuable type-strain genomes for metagenomic binning, comparative biology and taxonomic classification.</title>
        <authorList>
            <person name="Goeker M."/>
        </authorList>
    </citation>
    <scope>NUCLEOTIDE SEQUENCE [LARGE SCALE GENOMIC DNA]</scope>
    <source>
        <strain evidence="1 2">DSM 29487</strain>
    </source>
</reference>
<dbReference type="Proteomes" id="UP000295515">
    <property type="component" value="Unassembled WGS sequence"/>
</dbReference>
<dbReference type="RefSeq" id="WP_066444538.1">
    <property type="nucleotide sequence ID" value="NZ_CAUWFI010000018.1"/>
</dbReference>
<protein>
    <submittedName>
        <fullName evidence="1">Stage VI sporulation protein F</fullName>
    </submittedName>
</protein>
<dbReference type="EMBL" id="SMCQ01000024">
    <property type="protein sequence ID" value="TCV93140.1"/>
    <property type="molecule type" value="Genomic_DNA"/>
</dbReference>
<dbReference type="AlphaFoldDB" id="A0A4R3YLK8"/>
<proteinExistence type="predicted"/>
<name>A0A4R3YLK8_9FIRM</name>
<sequence length="80" mass="9299">MDKQDKLLDKVSSKTHVSKQDILSLASDLQTKDLNDERNIKEFVYKISKMTNKQVKPEQMNKIISIIQNNQIPQDIDKLV</sequence>
<dbReference type="InterPro" id="IPR025942">
    <property type="entry name" value="SpoVIF"/>
</dbReference>
<evidence type="ECO:0000313" key="2">
    <source>
        <dbReference type="Proteomes" id="UP000295515"/>
    </source>
</evidence>
<dbReference type="Pfam" id="PF14069">
    <property type="entry name" value="SpoVIF"/>
    <property type="match status" value="1"/>
</dbReference>
<comment type="caution">
    <text evidence="1">The sequence shown here is derived from an EMBL/GenBank/DDBJ whole genome shotgun (WGS) entry which is preliminary data.</text>
</comment>
<dbReference type="GeneID" id="98916409"/>
<evidence type="ECO:0000313" key="1">
    <source>
        <dbReference type="EMBL" id="TCV93140.1"/>
    </source>
</evidence>
<gene>
    <name evidence="1" type="ORF">EDD60_12461</name>
</gene>
<keyword evidence="2" id="KW-1185">Reference proteome</keyword>
<accession>A0A4R3YLK8</accession>